<dbReference type="Gene3D" id="1.10.357.60">
    <property type="match status" value="1"/>
</dbReference>
<evidence type="ECO:0000256" key="2">
    <source>
        <dbReference type="ARBA" id="ARBA00022448"/>
    </source>
</evidence>
<gene>
    <name evidence="6" type="ORF">CYBJADRAFT_183792</name>
</gene>
<keyword evidence="3 4" id="KW-0268">Exocytosis</keyword>
<organism evidence="6 7">
    <name type="scientific">Cyberlindnera jadinii (strain ATCC 18201 / CBS 1600 / BCRC 20928 / JCM 3617 / NBRC 0987 / NRRL Y-1542)</name>
    <name type="common">Torula yeast</name>
    <name type="synonym">Candida utilis</name>
    <dbReference type="NCBI Taxonomy" id="983966"/>
    <lineage>
        <taxon>Eukaryota</taxon>
        <taxon>Fungi</taxon>
        <taxon>Dikarya</taxon>
        <taxon>Ascomycota</taxon>
        <taxon>Saccharomycotina</taxon>
        <taxon>Saccharomycetes</taxon>
        <taxon>Phaffomycetales</taxon>
        <taxon>Phaffomycetaceae</taxon>
        <taxon>Cyberlindnera</taxon>
    </lineage>
</organism>
<dbReference type="Gene3D" id="1.20.1310.30">
    <property type="match status" value="1"/>
</dbReference>
<dbReference type="GO" id="GO:0005935">
    <property type="term" value="C:cellular bud neck"/>
    <property type="evidence" value="ECO:0007669"/>
    <property type="project" value="UniProtKB-SubCell"/>
</dbReference>
<dbReference type="GO" id="GO:0000145">
    <property type="term" value="C:exocyst"/>
    <property type="evidence" value="ECO:0007669"/>
    <property type="project" value="InterPro"/>
</dbReference>
<dbReference type="SUPFAM" id="SSF74788">
    <property type="entry name" value="Cullin repeat-like"/>
    <property type="match status" value="1"/>
</dbReference>
<dbReference type="STRING" id="983966.A0A1E4S3N5"/>
<evidence type="ECO:0000256" key="1">
    <source>
        <dbReference type="ARBA" id="ARBA00006756"/>
    </source>
</evidence>
<keyword evidence="7" id="KW-1185">Reference proteome</keyword>
<dbReference type="EMBL" id="KV453928">
    <property type="protein sequence ID" value="ODV74129.1"/>
    <property type="molecule type" value="Genomic_DNA"/>
</dbReference>
<protein>
    <recommendedName>
        <fullName evidence="4">Exocyst complex protein EXO70</fullName>
    </recommendedName>
</protein>
<dbReference type="InterPro" id="IPR016159">
    <property type="entry name" value="Cullin_repeat-like_dom_sf"/>
</dbReference>
<reference evidence="6 7" key="1">
    <citation type="journal article" date="2016" name="Proc. Natl. Acad. Sci. U.S.A.">
        <title>Comparative genomics of biotechnologically important yeasts.</title>
        <authorList>
            <person name="Riley R."/>
            <person name="Haridas S."/>
            <person name="Wolfe K.H."/>
            <person name="Lopes M.R."/>
            <person name="Hittinger C.T."/>
            <person name="Goeker M."/>
            <person name="Salamov A.A."/>
            <person name="Wisecaver J.H."/>
            <person name="Long T.M."/>
            <person name="Calvey C.H."/>
            <person name="Aerts A.L."/>
            <person name="Barry K.W."/>
            <person name="Choi C."/>
            <person name="Clum A."/>
            <person name="Coughlan A.Y."/>
            <person name="Deshpande S."/>
            <person name="Douglass A.P."/>
            <person name="Hanson S.J."/>
            <person name="Klenk H.-P."/>
            <person name="LaButti K.M."/>
            <person name="Lapidus A."/>
            <person name="Lindquist E.A."/>
            <person name="Lipzen A.M."/>
            <person name="Meier-Kolthoff J.P."/>
            <person name="Ohm R.A."/>
            <person name="Otillar R.P."/>
            <person name="Pangilinan J.L."/>
            <person name="Peng Y."/>
            <person name="Rokas A."/>
            <person name="Rosa C.A."/>
            <person name="Scheuner C."/>
            <person name="Sibirny A.A."/>
            <person name="Slot J.C."/>
            <person name="Stielow J.B."/>
            <person name="Sun H."/>
            <person name="Kurtzman C.P."/>
            <person name="Blackwell M."/>
            <person name="Grigoriev I.V."/>
            <person name="Jeffries T.W."/>
        </authorList>
    </citation>
    <scope>NUCLEOTIDE SEQUENCE [LARGE SCALE GENOMIC DNA]</scope>
    <source>
        <strain evidence="7">ATCC 18201 / CBS 1600 / BCRC 20928 / JCM 3617 / NBRC 0987 / NRRL Y-1542</strain>
    </source>
</reference>
<dbReference type="Proteomes" id="UP000094389">
    <property type="component" value="Unassembled WGS sequence"/>
</dbReference>
<keyword evidence="4" id="KW-0653">Protein transport</keyword>
<comment type="similarity">
    <text evidence="1 4">Belongs to the EXO70 family.</text>
</comment>
<evidence type="ECO:0000313" key="6">
    <source>
        <dbReference type="EMBL" id="ODV74129.1"/>
    </source>
</evidence>
<dbReference type="GO" id="GO:0005546">
    <property type="term" value="F:phosphatidylinositol-4,5-bisphosphate binding"/>
    <property type="evidence" value="ECO:0007669"/>
    <property type="project" value="InterPro"/>
</dbReference>
<dbReference type="RefSeq" id="XP_020071168.1">
    <property type="nucleotide sequence ID" value="XM_020217092.1"/>
</dbReference>
<dbReference type="AlphaFoldDB" id="A0A1E4S3N5"/>
<dbReference type="InterPro" id="IPR004140">
    <property type="entry name" value="Exo70"/>
</dbReference>
<dbReference type="PANTHER" id="PTHR12542">
    <property type="entry name" value="EXOCYST COMPLEX PROTEIN EXO70"/>
    <property type="match status" value="1"/>
</dbReference>
<keyword evidence="2 4" id="KW-0813">Transport</keyword>
<feature type="domain" description="Exocyst complex subunit Exo70 C-terminal" evidence="5">
    <location>
        <begin position="233"/>
        <end position="602"/>
    </location>
</feature>
<dbReference type="GeneID" id="30991488"/>
<sequence>MSYSQLTVDIDEADAVVLQQSLSKTKELISQVSFSLKKITESSDRSVKLLTPIVNRNRQLAVFKKNVDDSVLAVSNVQGIASEAAFYEQKLGAARIENVKQYITTLHKSEEILDKLNENKDDGEFKGIRDNLRSTVLDGELKMETLFRVLLQPVSQSFDPQIYMSERRPFPYLEDSKLKDLGYIVDYFYGNGNPIDQLYIDNRIKTIRESLAFLVPFTEEITKNPKVPYEKGTNGIGNYTEALLGFMSNEWSLLEDIYKDPDTILRHFLKIFEGCWNNYIQIVNKLLGKIQKFVANEGLLAFELLDNSVNLQHTIRSQTGAEYPPLNTCIASCRELARSLFKELLIFTDQRVSSLTTLPQDNGVSEATVEVMSKARKFADFKEGALSVMVGFKAGSWIPQPKPQWLAKWTSINATTVVDDDNPSELLSAFFSDVIDALIVSLEIKATQLMRKKSAIGYFLITNITLVEQISMRSGIQEILDSTSLSRLERLKKRALEMFLAGWKQAAANLLDVNVVGKLSSKDRDAIKQKFTNFNAEFEELVKGYKQYNITDPSLKKYLTKEISFIVPLYHRFHDKHAGGDFTKHTEKYIKYTNAEFDRIIDSLGK</sequence>
<dbReference type="OrthoDB" id="1922221at2759"/>
<dbReference type="InterPro" id="IPR046364">
    <property type="entry name" value="Exo70_C"/>
</dbReference>
<evidence type="ECO:0000259" key="5">
    <source>
        <dbReference type="Pfam" id="PF03081"/>
    </source>
</evidence>
<dbReference type="Pfam" id="PF03081">
    <property type="entry name" value="Exo70_C"/>
    <property type="match status" value="1"/>
</dbReference>
<evidence type="ECO:0000313" key="7">
    <source>
        <dbReference type="Proteomes" id="UP000094389"/>
    </source>
</evidence>
<accession>A0A1E4S3N5</accession>
<name>A0A1E4S3N5_CYBJN</name>
<comment type="subcellular location">
    <subcellularLocation>
        <location evidence="4">Bud</location>
    </subcellularLocation>
    <subcellularLocation>
        <location evidence="4">Bud neck</location>
    </subcellularLocation>
</comment>
<evidence type="ECO:0000256" key="3">
    <source>
        <dbReference type="ARBA" id="ARBA00022483"/>
    </source>
</evidence>
<dbReference type="Gene3D" id="1.20.58.1150">
    <property type="match status" value="1"/>
</dbReference>
<dbReference type="Pfam" id="PF20669">
    <property type="entry name" value="Exo70_N"/>
    <property type="match status" value="1"/>
</dbReference>
<dbReference type="GO" id="GO:0006887">
    <property type="term" value="P:exocytosis"/>
    <property type="evidence" value="ECO:0007669"/>
    <property type="project" value="UniProtKB-KW"/>
</dbReference>
<dbReference type="Gene3D" id="1.20.1280.170">
    <property type="entry name" value="Exocyst complex component Exo70"/>
    <property type="match status" value="1"/>
</dbReference>
<dbReference type="OMA" id="GIIRAGP"/>
<comment type="function">
    <text evidence="4">Involved in the secretory pathway as part of the exocyst complex which tethers secretory vesicles to the sites of exocytosis. Also plays a role in the assembly of the exocyst.</text>
</comment>
<dbReference type="GO" id="GO:0015031">
    <property type="term" value="P:protein transport"/>
    <property type="evidence" value="ECO:0007669"/>
    <property type="project" value="UniProtKB-KW"/>
</dbReference>
<proteinExistence type="inferred from homology"/>
<evidence type="ECO:0000256" key="4">
    <source>
        <dbReference type="RuleBase" id="RU365026"/>
    </source>
</evidence>
<dbReference type="PANTHER" id="PTHR12542:SF41">
    <property type="entry name" value="EXOCYST COMPLEX COMPONENT 7"/>
    <property type="match status" value="1"/>
</dbReference>